<dbReference type="InterPro" id="IPR044946">
    <property type="entry name" value="Restrct_endonuc_typeI_TRD_sf"/>
</dbReference>
<dbReference type="OrthoDB" id="164285at2"/>
<dbReference type="STRING" id="1486859.SAMN05444273_1014"/>
<feature type="domain" description="Type I restriction modification DNA specificity" evidence="4">
    <location>
        <begin position="5"/>
        <end position="172"/>
    </location>
</feature>
<dbReference type="PANTHER" id="PTHR30408:SF12">
    <property type="entry name" value="TYPE I RESTRICTION ENZYME MJAVIII SPECIFICITY SUBUNIT"/>
    <property type="match status" value="1"/>
</dbReference>
<dbReference type="PANTHER" id="PTHR30408">
    <property type="entry name" value="TYPE-1 RESTRICTION ENZYME ECOKI SPECIFICITY PROTEIN"/>
    <property type="match status" value="1"/>
</dbReference>
<protein>
    <submittedName>
        <fullName evidence="5">Type I restriction enzyme, S subunit</fullName>
    </submittedName>
</protein>
<keyword evidence="6" id="KW-1185">Reference proteome</keyword>
<dbReference type="CDD" id="cd17262">
    <property type="entry name" value="RMtype1_S_Aco12261I-TRD2-CR2"/>
    <property type="match status" value="1"/>
</dbReference>
<feature type="domain" description="Type I restriction modification DNA specificity" evidence="4">
    <location>
        <begin position="193"/>
        <end position="340"/>
    </location>
</feature>
<sequence>MTTAQFVQFLDICDIQGGTQPPKSTFIEEPNEGYVRLLQIQDFKTDKKAVYVPDKQTLKKCTADDIMIARYGASLGKILSGLEGAYNVALVKTIPDLERLDRAYFAHFLRADAFQSFILNLGGRAAQAGFNKADLERITIPLPPLEEQKRIAGILDQADTLRRLRTRALDKLNTLGQAIFHEMFGPRAQDWESWPIVPLGELAENLDGKRIPLKKADREKRKGNVPYYGASGIIDFVDEFLFEGTHLLVGEDGANLLARSSPIAFTAEGKFWVNNHAHVLRPNGRSELRFLQYHLESIDLKPFVTGSAQPKLNQKQLNRIPVRLPPKSLQKKFVAALDQRRSIIGTQAGLLSQSEKLFASLQHRAFRGEL</sequence>
<evidence type="ECO:0000256" key="3">
    <source>
        <dbReference type="ARBA" id="ARBA00023125"/>
    </source>
</evidence>
<proteinExistence type="inferred from homology"/>
<keyword evidence="2" id="KW-0680">Restriction system</keyword>
<reference evidence="6" key="1">
    <citation type="submission" date="2016-11" db="EMBL/GenBank/DDBJ databases">
        <authorList>
            <person name="Varghese N."/>
            <person name="Submissions S."/>
        </authorList>
    </citation>
    <scope>NUCLEOTIDE SEQUENCE [LARGE SCALE GENOMIC DNA]</scope>
    <source>
        <strain evidence="6">DSM 100566</strain>
    </source>
</reference>
<dbReference type="Gene3D" id="3.90.220.20">
    <property type="entry name" value="DNA methylase specificity domains"/>
    <property type="match status" value="2"/>
</dbReference>
<name>A0A1M4SB78_9RHOB</name>
<dbReference type="GO" id="GO:0003677">
    <property type="term" value="F:DNA binding"/>
    <property type="evidence" value="ECO:0007669"/>
    <property type="project" value="UniProtKB-KW"/>
</dbReference>
<dbReference type="RefSeq" id="WP_073138522.1">
    <property type="nucleotide sequence ID" value="NZ_FQUV01000001.1"/>
</dbReference>
<dbReference type="CDD" id="cd17263">
    <property type="entry name" value="RMtype1_S_AbaB8300I-TRD1-CR1_like"/>
    <property type="match status" value="1"/>
</dbReference>
<evidence type="ECO:0000313" key="6">
    <source>
        <dbReference type="Proteomes" id="UP000184144"/>
    </source>
</evidence>
<evidence type="ECO:0000256" key="1">
    <source>
        <dbReference type="ARBA" id="ARBA00010923"/>
    </source>
</evidence>
<organism evidence="5 6">
    <name type="scientific">Litoreibacter ascidiaceicola</name>
    <dbReference type="NCBI Taxonomy" id="1486859"/>
    <lineage>
        <taxon>Bacteria</taxon>
        <taxon>Pseudomonadati</taxon>
        <taxon>Pseudomonadota</taxon>
        <taxon>Alphaproteobacteria</taxon>
        <taxon>Rhodobacterales</taxon>
        <taxon>Roseobacteraceae</taxon>
        <taxon>Litoreibacter</taxon>
    </lineage>
</organism>
<dbReference type="InterPro" id="IPR000055">
    <property type="entry name" value="Restrct_endonuc_typeI_TRD"/>
</dbReference>
<evidence type="ECO:0000256" key="2">
    <source>
        <dbReference type="ARBA" id="ARBA00022747"/>
    </source>
</evidence>
<dbReference type="Proteomes" id="UP000184144">
    <property type="component" value="Unassembled WGS sequence"/>
</dbReference>
<dbReference type="GO" id="GO:0009307">
    <property type="term" value="P:DNA restriction-modification system"/>
    <property type="evidence" value="ECO:0007669"/>
    <property type="project" value="UniProtKB-KW"/>
</dbReference>
<dbReference type="SUPFAM" id="SSF116734">
    <property type="entry name" value="DNA methylase specificity domain"/>
    <property type="match status" value="2"/>
</dbReference>
<evidence type="ECO:0000313" key="5">
    <source>
        <dbReference type="EMBL" id="SHE29450.1"/>
    </source>
</evidence>
<dbReference type="Pfam" id="PF01420">
    <property type="entry name" value="Methylase_S"/>
    <property type="match status" value="2"/>
</dbReference>
<keyword evidence="3" id="KW-0238">DNA-binding</keyword>
<dbReference type="EMBL" id="FQUV01000001">
    <property type="protein sequence ID" value="SHE29450.1"/>
    <property type="molecule type" value="Genomic_DNA"/>
</dbReference>
<dbReference type="InterPro" id="IPR052021">
    <property type="entry name" value="Type-I_RS_S_subunit"/>
</dbReference>
<gene>
    <name evidence="5" type="ORF">SAMN05444273_1014</name>
</gene>
<comment type="similarity">
    <text evidence="1">Belongs to the type-I restriction system S methylase family.</text>
</comment>
<accession>A0A1M4SB78</accession>
<evidence type="ECO:0000259" key="4">
    <source>
        <dbReference type="Pfam" id="PF01420"/>
    </source>
</evidence>
<dbReference type="AlphaFoldDB" id="A0A1M4SB78"/>